<gene>
    <name evidence="2" type="primary">RvY_03798-1</name>
    <name evidence="2" type="synonym">RvY_03798.1</name>
    <name evidence="2" type="ORF">RvY_03798</name>
</gene>
<dbReference type="Proteomes" id="UP000186922">
    <property type="component" value="Unassembled WGS sequence"/>
</dbReference>
<dbReference type="EMBL" id="BDGG01000002">
    <property type="protein sequence ID" value="GAU91570.1"/>
    <property type="molecule type" value="Genomic_DNA"/>
</dbReference>
<feature type="region of interest" description="Disordered" evidence="1">
    <location>
        <begin position="1"/>
        <end position="63"/>
    </location>
</feature>
<accession>A0A1D1USS2</accession>
<reference evidence="2 3" key="1">
    <citation type="journal article" date="2016" name="Nat. Commun.">
        <title>Extremotolerant tardigrade genome and improved radiotolerance of human cultured cells by tardigrade-unique protein.</title>
        <authorList>
            <person name="Hashimoto T."/>
            <person name="Horikawa D.D."/>
            <person name="Saito Y."/>
            <person name="Kuwahara H."/>
            <person name="Kozuka-Hata H."/>
            <person name="Shin-I T."/>
            <person name="Minakuchi Y."/>
            <person name="Ohishi K."/>
            <person name="Motoyama A."/>
            <person name="Aizu T."/>
            <person name="Enomoto A."/>
            <person name="Kondo K."/>
            <person name="Tanaka S."/>
            <person name="Hara Y."/>
            <person name="Koshikawa S."/>
            <person name="Sagara H."/>
            <person name="Miura T."/>
            <person name="Yokobori S."/>
            <person name="Miyagawa K."/>
            <person name="Suzuki Y."/>
            <person name="Kubo T."/>
            <person name="Oyama M."/>
            <person name="Kohara Y."/>
            <person name="Fujiyama A."/>
            <person name="Arakawa K."/>
            <person name="Katayama T."/>
            <person name="Toyoda A."/>
            <person name="Kunieda T."/>
        </authorList>
    </citation>
    <scope>NUCLEOTIDE SEQUENCE [LARGE SCALE GENOMIC DNA]</scope>
    <source>
        <strain evidence="2 3">YOKOZUNA-1</strain>
    </source>
</reference>
<name>A0A1D1USS2_RAMVA</name>
<keyword evidence="3" id="KW-1185">Reference proteome</keyword>
<dbReference type="AlphaFoldDB" id="A0A1D1USS2"/>
<feature type="compositionally biased region" description="Basic and acidic residues" evidence="1">
    <location>
        <begin position="24"/>
        <end position="44"/>
    </location>
</feature>
<evidence type="ECO:0000256" key="1">
    <source>
        <dbReference type="SAM" id="MobiDB-lite"/>
    </source>
</evidence>
<sequence>MGTDELTDVIRPVHRPGRSGGAMGDRRTEALSKRIQGRERRPLATKDGISSKTFRDKTPWRIP</sequence>
<comment type="caution">
    <text evidence="2">The sequence shown here is derived from an EMBL/GenBank/DDBJ whole genome shotgun (WGS) entry which is preliminary data.</text>
</comment>
<protein>
    <submittedName>
        <fullName evidence="2">Uncharacterized protein</fullName>
    </submittedName>
</protein>
<organism evidence="2 3">
    <name type="scientific">Ramazzottius varieornatus</name>
    <name type="common">Water bear</name>
    <name type="synonym">Tardigrade</name>
    <dbReference type="NCBI Taxonomy" id="947166"/>
    <lineage>
        <taxon>Eukaryota</taxon>
        <taxon>Metazoa</taxon>
        <taxon>Ecdysozoa</taxon>
        <taxon>Tardigrada</taxon>
        <taxon>Eutardigrada</taxon>
        <taxon>Parachela</taxon>
        <taxon>Hypsibioidea</taxon>
        <taxon>Ramazzottiidae</taxon>
        <taxon>Ramazzottius</taxon>
    </lineage>
</organism>
<evidence type="ECO:0000313" key="3">
    <source>
        <dbReference type="Proteomes" id="UP000186922"/>
    </source>
</evidence>
<evidence type="ECO:0000313" key="2">
    <source>
        <dbReference type="EMBL" id="GAU91570.1"/>
    </source>
</evidence>
<feature type="compositionally biased region" description="Basic and acidic residues" evidence="1">
    <location>
        <begin position="53"/>
        <end position="63"/>
    </location>
</feature>
<proteinExistence type="predicted"/>